<dbReference type="EMBL" id="CM039435">
    <property type="protein sequence ID" value="KAI4318213.1"/>
    <property type="molecule type" value="Genomic_DNA"/>
</dbReference>
<proteinExistence type="predicted"/>
<accession>A0ACB9M2P6</accession>
<gene>
    <name evidence="1" type="ORF">L6164_026005</name>
</gene>
<protein>
    <submittedName>
        <fullName evidence="1">Uncharacterized protein</fullName>
    </submittedName>
</protein>
<dbReference type="Proteomes" id="UP000828941">
    <property type="component" value="Chromosome 10"/>
</dbReference>
<comment type="caution">
    <text evidence="1">The sequence shown here is derived from an EMBL/GenBank/DDBJ whole genome shotgun (WGS) entry which is preliminary data.</text>
</comment>
<evidence type="ECO:0000313" key="1">
    <source>
        <dbReference type="EMBL" id="KAI4318213.1"/>
    </source>
</evidence>
<sequence>MANYTFLTLAIFLVAGTVMVSNINLVAAQCGANVPELVSQCSSYVQPGGQPTAPSAACCDVIKPIDIPCACKLISNIENYVDPKKAVFVARSCGKTVPAGMHCGCKILY</sequence>
<name>A0ACB9M2P6_BAUVA</name>
<organism evidence="1 2">
    <name type="scientific">Bauhinia variegata</name>
    <name type="common">Purple orchid tree</name>
    <name type="synonym">Phanera variegata</name>
    <dbReference type="NCBI Taxonomy" id="167791"/>
    <lineage>
        <taxon>Eukaryota</taxon>
        <taxon>Viridiplantae</taxon>
        <taxon>Streptophyta</taxon>
        <taxon>Embryophyta</taxon>
        <taxon>Tracheophyta</taxon>
        <taxon>Spermatophyta</taxon>
        <taxon>Magnoliopsida</taxon>
        <taxon>eudicotyledons</taxon>
        <taxon>Gunneridae</taxon>
        <taxon>Pentapetalae</taxon>
        <taxon>rosids</taxon>
        <taxon>fabids</taxon>
        <taxon>Fabales</taxon>
        <taxon>Fabaceae</taxon>
        <taxon>Cercidoideae</taxon>
        <taxon>Cercideae</taxon>
        <taxon>Bauhiniinae</taxon>
        <taxon>Bauhinia</taxon>
    </lineage>
</organism>
<reference evidence="1 2" key="1">
    <citation type="journal article" date="2022" name="DNA Res.">
        <title>Chromosomal-level genome assembly of the orchid tree Bauhinia variegata (Leguminosae; Cercidoideae) supports the allotetraploid origin hypothesis of Bauhinia.</title>
        <authorList>
            <person name="Zhong Y."/>
            <person name="Chen Y."/>
            <person name="Zheng D."/>
            <person name="Pang J."/>
            <person name="Liu Y."/>
            <person name="Luo S."/>
            <person name="Meng S."/>
            <person name="Qian L."/>
            <person name="Wei D."/>
            <person name="Dai S."/>
            <person name="Zhou R."/>
        </authorList>
    </citation>
    <scope>NUCLEOTIDE SEQUENCE [LARGE SCALE GENOMIC DNA]</scope>
    <source>
        <strain evidence="1">BV-YZ2020</strain>
    </source>
</reference>
<evidence type="ECO:0000313" key="2">
    <source>
        <dbReference type="Proteomes" id="UP000828941"/>
    </source>
</evidence>
<keyword evidence="2" id="KW-1185">Reference proteome</keyword>